<evidence type="ECO:0008006" key="2">
    <source>
        <dbReference type="Google" id="ProtNLM"/>
    </source>
</evidence>
<feature type="non-terminal residue" evidence="1">
    <location>
        <position position="180"/>
    </location>
</feature>
<reference evidence="1" key="2">
    <citation type="journal article" date="2017" name="Front. Cell. Infect. Microbiol.">
        <title>Analysis of the Salivary Gland Transcriptome of Unfed and Partially Fed Amblyomma sculptum Ticks and Descriptive Proteome of the Saliva.</title>
        <authorList>
            <person name="Esteves E."/>
            <person name="Maruyama S.R."/>
            <person name="Kawahara R."/>
            <person name="Fujita A."/>
            <person name="Martins L.A."/>
            <person name="Righi A.A."/>
            <person name="Costa F.B."/>
            <person name="Palmisano G."/>
            <person name="Labruna M.B."/>
            <person name="Sa-Nunes A."/>
            <person name="Ribeiro J.M.C."/>
            <person name="Fogaca A.C."/>
        </authorList>
    </citation>
    <scope>NUCLEOTIDE SEQUENCE</scope>
</reference>
<accession>A0A1E1XN91</accession>
<sequence>VSTYKYLGVFFSTDLSWNTHVNYISAKASRTLNFLSRNFKDAPLTLKETLYMSTVRPILEYACAVWDPHTKLNIEELERVQKRAARFVSADYNFQKSSSGLREKLGWPLLENRRKYLRLSFFYNVLNNKTGIPKEKYINEPSYISARTDHPLKVREYNSRINVLKYSFFPRTVHDWNCLP</sequence>
<proteinExistence type="evidence at transcript level"/>
<dbReference type="PRINTS" id="PR01345">
    <property type="entry name" value="CERVTRCPTASE"/>
</dbReference>
<name>A0A1E1XN91_AMBSC</name>
<dbReference type="EMBL" id="GFAA01002632">
    <property type="protein sequence ID" value="JAU00803.1"/>
    <property type="molecule type" value="mRNA"/>
</dbReference>
<dbReference type="PANTHER" id="PTHR33332">
    <property type="entry name" value="REVERSE TRANSCRIPTASE DOMAIN-CONTAINING PROTEIN"/>
    <property type="match status" value="1"/>
</dbReference>
<dbReference type="AlphaFoldDB" id="A0A1E1XN91"/>
<reference evidence="1" key="1">
    <citation type="submission" date="2016-09" db="EMBL/GenBank/DDBJ databases">
        <authorList>
            <person name="Capua I."/>
            <person name="De Benedictis P."/>
            <person name="Joannis T."/>
            <person name="Lombin L.H."/>
            <person name="Cattoli G."/>
        </authorList>
    </citation>
    <scope>NUCLEOTIDE SEQUENCE</scope>
</reference>
<feature type="non-terminal residue" evidence="1">
    <location>
        <position position="1"/>
    </location>
</feature>
<protein>
    <recommendedName>
        <fullName evidence="2">Tick transposon</fullName>
    </recommendedName>
</protein>
<evidence type="ECO:0000313" key="1">
    <source>
        <dbReference type="EMBL" id="JAU00803.1"/>
    </source>
</evidence>
<organism evidence="1">
    <name type="scientific">Amblyomma sculptum</name>
    <name type="common">Tick</name>
    <dbReference type="NCBI Taxonomy" id="1581419"/>
    <lineage>
        <taxon>Eukaryota</taxon>
        <taxon>Metazoa</taxon>
        <taxon>Ecdysozoa</taxon>
        <taxon>Arthropoda</taxon>
        <taxon>Chelicerata</taxon>
        <taxon>Arachnida</taxon>
        <taxon>Acari</taxon>
        <taxon>Parasitiformes</taxon>
        <taxon>Ixodida</taxon>
        <taxon>Ixodoidea</taxon>
        <taxon>Ixodidae</taxon>
        <taxon>Amblyomminae</taxon>
        <taxon>Amblyomma</taxon>
    </lineage>
</organism>